<name>A0A7X6HG43_9MICC</name>
<reference evidence="1 2" key="1">
    <citation type="submission" date="2020-04" db="EMBL/GenBank/DDBJ databases">
        <title>Arthrobacter sp. nov.</title>
        <authorList>
            <person name="Liu S."/>
        </authorList>
    </citation>
    <scope>NUCLEOTIDE SEQUENCE [LARGE SCALE GENOMIC DNA]</scope>
    <source>
        <strain evidence="1 2">E918</strain>
    </source>
</reference>
<accession>A0A7X6HG43</accession>
<keyword evidence="2" id="KW-1185">Reference proteome</keyword>
<organism evidence="1 2">
    <name type="scientific">Arthrobacter mobilis</name>
    <dbReference type="NCBI Taxonomy" id="2724944"/>
    <lineage>
        <taxon>Bacteria</taxon>
        <taxon>Bacillati</taxon>
        <taxon>Actinomycetota</taxon>
        <taxon>Actinomycetes</taxon>
        <taxon>Micrococcales</taxon>
        <taxon>Micrococcaceae</taxon>
        <taxon>Arthrobacter</taxon>
    </lineage>
</organism>
<dbReference type="EMBL" id="JAAZSQ010000012">
    <property type="protein sequence ID" value="NKX55386.1"/>
    <property type="molecule type" value="Genomic_DNA"/>
</dbReference>
<dbReference type="AlphaFoldDB" id="A0A7X6HG43"/>
<sequence length="51" mass="5799">MANLDEYAFLVIDTSEGKRSSEDPDFDAQAYEADRLMFINQGMHIVESKSI</sequence>
<evidence type="ECO:0000313" key="2">
    <source>
        <dbReference type="Proteomes" id="UP000544090"/>
    </source>
</evidence>
<gene>
    <name evidence="1" type="ORF">HGG74_12725</name>
</gene>
<dbReference type="Proteomes" id="UP000544090">
    <property type="component" value="Unassembled WGS sequence"/>
</dbReference>
<proteinExistence type="predicted"/>
<evidence type="ECO:0000313" key="1">
    <source>
        <dbReference type="EMBL" id="NKX55386.1"/>
    </source>
</evidence>
<comment type="caution">
    <text evidence="1">The sequence shown here is derived from an EMBL/GenBank/DDBJ whole genome shotgun (WGS) entry which is preliminary data.</text>
</comment>
<protein>
    <submittedName>
        <fullName evidence="1">Uncharacterized protein</fullName>
    </submittedName>
</protein>
<dbReference type="RefSeq" id="WP_168486870.1">
    <property type="nucleotide sequence ID" value="NZ_JAAZSQ010000012.1"/>
</dbReference>